<dbReference type="FunFam" id="2.40.50.100:FF:000010">
    <property type="entry name" value="Acetyltransferase component of pyruvate dehydrogenase complex"/>
    <property type="match status" value="1"/>
</dbReference>
<keyword evidence="8" id="KW-1185">Reference proteome</keyword>
<comment type="cofactor">
    <cofactor evidence="3">
        <name>(R)-lipoate</name>
        <dbReference type="ChEBI" id="CHEBI:83088"/>
    </cofactor>
</comment>
<dbReference type="Gene3D" id="3.30.559.10">
    <property type="entry name" value="Chloramphenicol acetyltransferase-like domain"/>
    <property type="match status" value="1"/>
</dbReference>
<dbReference type="CDD" id="cd06849">
    <property type="entry name" value="lipoyl_domain"/>
    <property type="match status" value="1"/>
</dbReference>
<feature type="compositionally biased region" description="Low complexity" evidence="4">
    <location>
        <begin position="212"/>
        <end position="239"/>
    </location>
</feature>
<dbReference type="InterPro" id="IPR045257">
    <property type="entry name" value="E2/Pdx1"/>
</dbReference>
<reference evidence="7 8" key="1">
    <citation type="journal article" date="2024" name="Nat. Commun.">
        <title>Phylogenomics reveals the evolutionary origins of lichenization in chlorophyte algae.</title>
        <authorList>
            <person name="Puginier C."/>
            <person name="Libourel C."/>
            <person name="Otte J."/>
            <person name="Skaloud P."/>
            <person name="Haon M."/>
            <person name="Grisel S."/>
            <person name="Petersen M."/>
            <person name="Berrin J.G."/>
            <person name="Delaux P.M."/>
            <person name="Dal Grande F."/>
            <person name="Keller J."/>
        </authorList>
    </citation>
    <scope>NUCLEOTIDE SEQUENCE [LARGE SCALE GENOMIC DNA]</scope>
    <source>
        <strain evidence="7 8">SAG 245.80</strain>
    </source>
</reference>
<dbReference type="GO" id="GO:0005739">
    <property type="term" value="C:mitochondrion"/>
    <property type="evidence" value="ECO:0007669"/>
    <property type="project" value="TreeGrafter"/>
</dbReference>
<dbReference type="PANTHER" id="PTHR23151">
    <property type="entry name" value="DIHYDROLIPOAMIDE ACETYL/SUCCINYL-TRANSFERASE-RELATED"/>
    <property type="match status" value="1"/>
</dbReference>
<name>A0AAW1SAA9_9CHLO</name>
<evidence type="ECO:0000256" key="4">
    <source>
        <dbReference type="SAM" id="MobiDB-lite"/>
    </source>
</evidence>
<evidence type="ECO:0000256" key="3">
    <source>
        <dbReference type="RuleBase" id="RU003423"/>
    </source>
</evidence>
<dbReference type="InterPro" id="IPR011053">
    <property type="entry name" value="Single_hybrid_motif"/>
</dbReference>
<dbReference type="Pfam" id="PF00198">
    <property type="entry name" value="2-oxoacid_dh"/>
    <property type="match status" value="1"/>
</dbReference>
<accession>A0AAW1SAA9</accession>
<gene>
    <name evidence="7" type="ORF">WJX81_003895</name>
</gene>
<dbReference type="InterPro" id="IPR023213">
    <property type="entry name" value="CAT-like_dom_sf"/>
</dbReference>
<dbReference type="SUPFAM" id="SSF52777">
    <property type="entry name" value="CoA-dependent acyltransferases"/>
    <property type="match status" value="1"/>
</dbReference>
<evidence type="ECO:0000313" key="7">
    <source>
        <dbReference type="EMBL" id="KAK9842516.1"/>
    </source>
</evidence>
<dbReference type="AlphaFoldDB" id="A0AAW1SAA9"/>
<dbReference type="Gene3D" id="2.40.50.100">
    <property type="match status" value="1"/>
</dbReference>
<keyword evidence="2 3" id="KW-0450">Lipoyl</keyword>
<dbReference type="Gene3D" id="4.10.320.10">
    <property type="entry name" value="E3-binding domain"/>
    <property type="match status" value="1"/>
</dbReference>
<feature type="compositionally biased region" description="Low complexity" evidence="4">
    <location>
        <begin position="126"/>
        <end position="137"/>
    </location>
</feature>
<evidence type="ECO:0000256" key="2">
    <source>
        <dbReference type="ARBA" id="ARBA00022823"/>
    </source>
</evidence>
<dbReference type="FunFam" id="3.30.559.10:FF:000003">
    <property type="entry name" value="Acetyltransferase component of pyruvate dehydrogenase complex"/>
    <property type="match status" value="1"/>
</dbReference>
<dbReference type="SUPFAM" id="SSF51230">
    <property type="entry name" value="Single hybrid motif"/>
    <property type="match status" value="1"/>
</dbReference>
<comment type="caution">
    <text evidence="7">The sequence shown here is derived from an EMBL/GenBank/DDBJ whole genome shotgun (WGS) entry which is preliminary data.</text>
</comment>
<dbReference type="GO" id="GO:0016746">
    <property type="term" value="F:acyltransferase activity"/>
    <property type="evidence" value="ECO:0007669"/>
    <property type="project" value="UniProtKB-KW"/>
</dbReference>
<keyword evidence="3" id="KW-0808">Transferase</keyword>
<dbReference type="InterPro" id="IPR000089">
    <property type="entry name" value="Biotin_lipoyl"/>
</dbReference>
<evidence type="ECO:0000256" key="1">
    <source>
        <dbReference type="ARBA" id="ARBA00007317"/>
    </source>
</evidence>
<dbReference type="GO" id="GO:0006086">
    <property type="term" value="P:pyruvate decarboxylation to acetyl-CoA"/>
    <property type="evidence" value="ECO:0007669"/>
    <property type="project" value="InterPro"/>
</dbReference>
<feature type="compositionally biased region" description="Basic and acidic residues" evidence="4">
    <location>
        <begin position="198"/>
        <end position="211"/>
    </location>
</feature>
<dbReference type="PANTHER" id="PTHR23151:SF90">
    <property type="entry name" value="DIHYDROLIPOYLLYSINE-RESIDUE ACETYLTRANSFERASE COMPONENT OF PYRUVATE DEHYDROGENASE COMPLEX, MITOCHONDRIAL-RELATED"/>
    <property type="match status" value="1"/>
</dbReference>
<dbReference type="InterPro" id="IPR004167">
    <property type="entry name" value="PSBD"/>
</dbReference>
<dbReference type="Proteomes" id="UP001445335">
    <property type="component" value="Unassembled WGS sequence"/>
</dbReference>
<proteinExistence type="inferred from homology"/>
<dbReference type="PROSITE" id="PS50968">
    <property type="entry name" value="BIOTINYL_LIPOYL"/>
    <property type="match status" value="1"/>
</dbReference>
<dbReference type="InterPro" id="IPR036625">
    <property type="entry name" value="E3-bd_dom_sf"/>
</dbReference>
<dbReference type="InterPro" id="IPR001078">
    <property type="entry name" value="2-oxoacid_DH_actylTfrase"/>
</dbReference>
<sequence length="480" mass="49529">MSSLPPHTALEMPALSPTMSQGNLTSWNVKEGQEVAAGDVLAQIETDKATLDWENQDDGFVAKLLVQPGAKDIPVGTPLLVLVEDEADAGKFADYSPSAAADGGGGGGETAAAAPEHAAEEGSGSGSADAKAAASGGYEHHEVNHRIGPAAAFHLRLAGVPAGAIKPTGPNGIVTKGDVLAAIEAGLKAQPQAQQKAPAEKPAHAEPRAEQKAPQQAQQAQPTPAPAPNHAVAQAPDHAAAQRRRRKPGEPARFTDLPNSQIRKIIAQRLLESKRTVPHLYVRKDARLAVVTSLRAALKEQGRKVSVNDFVIRAVALALAEVPAANARWDAKSGAAVPAGSVDVSVAVATDKGLITPIVAKADMKSLSQISAEVRELAAKARANKLKPEEFMGGSFSISNLGMFGTDRFAAIINPPQAGILAIGGTQRRVVGGQDSKVGVEELMTVTLSADHRVIDGEVAAAFLAAFAANIANPIKLLGG</sequence>
<evidence type="ECO:0000259" key="6">
    <source>
        <dbReference type="PROSITE" id="PS51826"/>
    </source>
</evidence>
<keyword evidence="3" id="KW-0012">Acyltransferase</keyword>
<protein>
    <recommendedName>
        <fullName evidence="3">Dihydrolipoamide acetyltransferase component of pyruvate dehydrogenase complex</fullName>
        <ecNumber evidence="3">2.3.1.-</ecNumber>
    </recommendedName>
</protein>
<comment type="similarity">
    <text evidence="1 3">Belongs to the 2-oxoacid dehydrogenase family.</text>
</comment>
<evidence type="ECO:0000313" key="8">
    <source>
        <dbReference type="Proteomes" id="UP001445335"/>
    </source>
</evidence>
<dbReference type="GO" id="GO:0045254">
    <property type="term" value="C:pyruvate dehydrogenase complex"/>
    <property type="evidence" value="ECO:0007669"/>
    <property type="project" value="InterPro"/>
</dbReference>
<organism evidence="7 8">
    <name type="scientific">Elliptochloris bilobata</name>
    <dbReference type="NCBI Taxonomy" id="381761"/>
    <lineage>
        <taxon>Eukaryota</taxon>
        <taxon>Viridiplantae</taxon>
        <taxon>Chlorophyta</taxon>
        <taxon>core chlorophytes</taxon>
        <taxon>Trebouxiophyceae</taxon>
        <taxon>Trebouxiophyceae incertae sedis</taxon>
        <taxon>Elliptochloris clade</taxon>
        <taxon>Elliptochloris</taxon>
    </lineage>
</organism>
<feature type="region of interest" description="Disordered" evidence="4">
    <location>
        <begin position="100"/>
        <end position="140"/>
    </location>
</feature>
<evidence type="ECO:0000259" key="5">
    <source>
        <dbReference type="PROSITE" id="PS50968"/>
    </source>
</evidence>
<feature type="region of interest" description="Disordered" evidence="4">
    <location>
        <begin position="190"/>
        <end position="258"/>
    </location>
</feature>
<dbReference type="PROSITE" id="PS51826">
    <property type="entry name" value="PSBD"/>
    <property type="match status" value="1"/>
</dbReference>
<dbReference type="EMBL" id="JALJOU010000007">
    <property type="protein sequence ID" value="KAK9842516.1"/>
    <property type="molecule type" value="Genomic_DNA"/>
</dbReference>
<dbReference type="EC" id="2.3.1.-" evidence="3"/>
<feature type="domain" description="Peripheral subunit-binding (PSBD)" evidence="6">
    <location>
        <begin position="146"/>
        <end position="183"/>
    </location>
</feature>
<dbReference type="SUPFAM" id="SSF47005">
    <property type="entry name" value="Peripheral subunit-binding domain of 2-oxo acid dehydrogenase complex"/>
    <property type="match status" value="1"/>
</dbReference>
<dbReference type="Pfam" id="PF00364">
    <property type="entry name" value="Biotin_lipoyl"/>
    <property type="match status" value="1"/>
</dbReference>
<feature type="domain" description="Lipoyl-binding" evidence="5">
    <location>
        <begin position="7"/>
        <end position="83"/>
    </location>
</feature>